<gene>
    <name evidence="1" type="ORF">V6X64_03310</name>
</gene>
<sequence>MEPFSEWNLRLLRSFFSEASGGEEVFLRVDRDLLDQIGQEIGGDRGFLEAVRRGPEWLVTGSSLVSAVRTLVWQRSMPAMRPVNYIDPGRYDPVYRRVHAPAYLPYLAALVRNDTEHPRGYYEGLKIDLQLEHVFRSGEMEQLELAWKDLQRWTEELKGKYGRFRLRTLGGYSRIGIPRSQSILHNRDIEELPRAFVESEISPSHELDESEVTRILNEVRASSSSYSAAFSAALNNSDFEQPIRAAIVAAYAEWDGTIPPRGNSGQVKNASTQQPEWGQARLGLCLAVKGDEPVTLVPMWQVPSLQDSGYFQLNPPDSEVVWEGAFTGTDGSVSKHAPHNVDNIWQMAKRAYHEPLRFDVQCFSSEDSEPTTVAVLLPRRQLWVLTARRDGVSGEIVLHEGMLPGSGQAFLLACPENVNRLKEYLSREKPKHSIIAAQEFPADWLLVRLHECGDLTSDQRRLPDGSDGTHPKPRAIRFVGGRSVRRGYSRMYLWYDPPCLELDAPEGARLEVPAGLTLREEEGGCDSRGQESDAKFQPRRRFQVEVNDSKSASYELRAWVGSELLGKAKLRVAGHGGELVDNQQAHGVDHVGRPTPSGEGLSGIAPSVGVTELPTTFYEDPFRFATSCLGSSRSNSLQRPGAREKFLDSLAQSGSLAYGTARDQIARLLGKDAEGGDPPLILLELRSQGHLEISMTHKGHMSRVHAVEPTVYELPVAPDGKHAYGVTGTLRLSHWAWLVEELGVSTSFCGQGRSTGLKPLRLLANSHETMHAECKRLALRFSSSPALKIAKWSSGITTIREEIFSNPMESIGSAQVDAVRFNASKGRFTAHPAFGDVIELWKIRDLDTGMDNVHVLYDHDTFAFVRASRWGVWIALNAFAEWVERLPGMEGVYPIPVTYSRSDGTLWLPARISLPFVLERALVLCSGSLPEVFELKHSFSNGRLHLSTAERSHAFLTVKRFYEQMATGKWLAYQWVPEVVAREVVEKLGATLDIT</sequence>
<comment type="caution">
    <text evidence="1">The sequence shown here is derived from an EMBL/GenBank/DDBJ whole genome shotgun (WGS) entry which is preliminary data.</text>
</comment>
<protein>
    <recommendedName>
        <fullName evidence="3">DUF3893 domain-containing protein</fullName>
    </recommendedName>
</protein>
<dbReference type="EMBL" id="JBAKFJ010000001">
    <property type="protein sequence ID" value="MEX0386024.1"/>
    <property type="molecule type" value="Genomic_DNA"/>
</dbReference>
<proteinExistence type="predicted"/>
<evidence type="ECO:0000313" key="1">
    <source>
        <dbReference type="EMBL" id="MEX0386024.1"/>
    </source>
</evidence>
<keyword evidence="2" id="KW-1185">Reference proteome</keyword>
<evidence type="ECO:0008006" key="3">
    <source>
        <dbReference type="Google" id="ProtNLM"/>
    </source>
</evidence>
<dbReference type="RefSeq" id="WP_367966506.1">
    <property type="nucleotide sequence ID" value="NZ_JBAKFJ010000001.1"/>
</dbReference>
<evidence type="ECO:0000313" key="2">
    <source>
        <dbReference type="Proteomes" id="UP001556653"/>
    </source>
</evidence>
<organism evidence="1 2">
    <name type="scientific">Spiribacter onubensis</name>
    <dbReference type="NCBI Taxonomy" id="3122420"/>
    <lineage>
        <taxon>Bacteria</taxon>
        <taxon>Pseudomonadati</taxon>
        <taxon>Pseudomonadota</taxon>
        <taxon>Gammaproteobacteria</taxon>
        <taxon>Chromatiales</taxon>
        <taxon>Ectothiorhodospiraceae</taxon>
        <taxon>Spiribacter</taxon>
    </lineage>
</organism>
<name>A0ABV3S7B4_9GAMM</name>
<dbReference type="Proteomes" id="UP001556653">
    <property type="component" value="Unassembled WGS sequence"/>
</dbReference>
<reference evidence="1 2" key="1">
    <citation type="submission" date="2024-02" db="EMBL/GenBank/DDBJ databases">
        <title>New especies of Spiribacter isolated from saline water.</title>
        <authorList>
            <person name="Leon M.J."/>
            <person name="De La Haba R."/>
            <person name="Sanchez-Porro C."/>
            <person name="Ventosa A."/>
        </authorList>
    </citation>
    <scope>NUCLEOTIDE SEQUENCE [LARGE SCALE GENOMIC DNA]</scope>
    <source>
        <strain evidence="2">ag22IC4-227</strain>
    </source>
</reference>
<accession>A0ABV3S7B4</accession>